<dbReference type="OrthoDB" id="2103474at2759"/>
<keyword evidence="3" id="KW-1185">Reference proteome</keyword>
<dbReference type="AlphaFoldDB" id="A0A1Y2BSI5"/>
<proteinExistence type="predicted"/>
<dbReference type="Proteomes" id="UP000193920">
    <property type="component" value="Unassembled WGS sequence"/>
</dbReference>
<feature type="compositionally biased region" description="Polar residues" evidence="1">
    <location>
        <begin position="280"/>
        <end position="294"/>
    </location>
</feature>
<reference evidence="2 3" key="1">
    <citation type="submission" date="2016-08" db="EMBL/GenBank/DDBJ databases">
        <title>A Parts List for Fungal Cellulosomes Revealed by Comparative Genomics.</title>
        <authorList>
            <consortium name="DOE Joint Genome Institute"/>
            <person name="Haitjema C.H."/>
            <person name="Gilmore S.P."/>
            <person name="Henske J.K."/>
            <person name="Solomon K.V."/>
            <person name="De Groot R."/>
            <person name="Kuo A."/>
            <person name="Mondo S.J."/>
            <person name="Salamov A.A."/>
            <person name="Labutti K."/>
            <person name="Zhao Z."/>
            <person name="Chiniquy J."/>
            <person name="Barry K."/>
            <person name="Brewer H.M."/>
            <person name="Purvine S.O."/>
            <person name="Wright A.T."/>
            <person name="Boxma B."/>
            <person name="Van Alen T."/>
            <person name="Hackstein J.H."/>
            <person name="Baker S.E."/>
            <person name="Grigoriev I.V."/>
            <person name="O'Malley M.A."/>
        </authorList>
    </citation>
    <scope>NUCLEOTIDE SEQUENCE [LARGE SCALE GENOMIC DNA]</scope>
    <source>
        <strain evidence="2 3">G1</strain>
    </source>
</reference>
<evidence type="ECO:0008006" key="4">
    <source>
        <dbReference type="Google" id="ProtNLM"/>
    </source>
</evidence>
<dbReference type="STRING" id="1754190.A0A1Y2BSI5"/>
<dbReference type="PANTHER" id="PTHR35519">
    <property type="entry name" value="MEMBRANE PROTEINS"/>
    <property type="match status" value="1"/>
</dbReference>
<feature type="region of interest" description="Disordered" evidence="1">
    <location>
        <begin position="277"/>
        <end position="319"/>
    </location>
</feature>
<organism evidence="2 3">
    <name type="scientific">Neocallimastix californiae</name>
    <dbReference type="NCBI Taxonomy" id="1754190"/>
    <lineage>
        <taxon>Eukaryota</taxon>
        <taxon>Fungi</taxon>
        <taxon>Fungi incertae sedis</taxon>
        <taxon>Chytridiomycota</taxon>
        <taxon>Chytridiomycota incertae sedis</taxon>
        <taxon>Neocallimastigomycetes</taxon>
        <taxon>Neocallimastigales</taxon>
        <taxon>Neocallimastigaceae</taxon>
        <taxon>Neocallimastix</taxon>
    </lineage>
</organism>
<dbReference type="EMBL" id="MCOG01000141">
    <property type="protein sequence ID" value="ORY37710.1"/>
    <property type="molecule type" value="Genomic_DNA"/>
</dbReference>
<comment type="caution">
    <text evidence="2">The sequence shown here is derived from an EMBL/GenBank/DDBJ whole genome shotgun (WGS) entry which is preliminary data.</text>
</comment>
<name>A0A1Y2BSI5_9FUNG</name>
<protein>
    <recommendedName>
        <fullName evidence="4">DUF4112 domain-containing protein</fullName>
    </recommendedName>
</protein>
<feature type="region of interest" description="Disordered" evidence="1">
    <location>
        <begin position="1"/>
        <end position="26"/>
    </location>
</feature>
<evidence type="ECO:0000256" key="1">
    <source>
        <dbReference type="SAM" id="MobiDB-lite"/>
    </source>
</evidence>
<accession>A0A1Y2BSI5</accession>
<sequence>MTKNNETPYIPESSIPPMPSSSNPIHLHKNDRLKKMYLKDDHVYLSDSDFSDEEEDIEFPYNTTISKHHKNGVLDNFIGKKKTITFVMPKKDAKVLRRAKKYAKRLDSGVSIGGGVKIPLDPIIGILPVVGDFAGIFCGIGFIAIAQKAGLSKKVYSKLVGNLVVDSLVGAIPALGDVADFFHKANLKNYKVLEKYLIKRSKDFTKMINGDLEPEVFYRKYKSFVSHHKKDVYYIHEKLGIPLPHSLETNADDPLPGFVGDEEELQEIENTDGLYVVSSDKPNATTTGECSSKPNKQDVVITEIETSGANDKKEDKKRK</sequence>
<evidence type="ECO:0000313" key="2">
    <source>
        <dbReference type="EMBL" id="ORY37710.1"/>
    </source>
</evidence>
<evidence type="ECO:0000313" key="3">
    <source>
        <dbReference type="Proteomes" id="UP000193920"/>
    </source>
</evidence>
<dbReference type="PANTHER" id="PTHR35519:SF2">
    <property type="entry name" value="PH DOMAIN PROTEIN"/>
    <property type="match status" value="1"/>
</dbReference>
<gene>
    <name evidence="2" type="ORF">LY90DRAFT_53125</name>
</gene>
<dbReference type="Pfam" id="PF13430">
    <property type="entry name" value="DUF4112"/>
    <property type="match status" value="1"/>
</dbReference>
<feature type="compositionally biased region" description="Basic and acidic residues" evidence="1">
    <location>
        <begin position="310"/>
        <end position="319"/>
    </location>
</feature>
<dbReference type="InterPro" id="IPR025187">
    <property type="entry name" value="DUF4112"/>
</dbReference>